<reference evidence="1 2" key="1">
    <citation type="journal article" date="2024" name="G3 (Bethesda)">
        <title>Genome assembly of Hibiscus sabdariffa L. provides insights into metabolisms of medicinal natural products.</title>
        <authorList>
            <person name="Kim T."/>
        </authorList>
    </citation>
    <scope>NUCLEOTIDE SEQUENCE [LARGE SCALE GENOMIC DNA]</scope>
    <source>
        <strain evidence="1">TK-2024</strain>
        <tissue evidence="1">Old leaves</tissue>
    </source>
</reference>
<dbReference type="EMBL" id="JBBPBN010000051">
    <property type="protein sequence ID" value="KAK8991882.1"/>
    <property type="molecule type" value="Genomic_DNA"/>
</dbReference>
<evidence type="ECO:0000313" key="2">
    <source>
        <dbReference type="Proteomes" id="UP001396334"/>
    </source>
</evidence>
<proteinExistence type="predicted"/>
<keyword evidence="2" id="KW-1185">Reference proteome</keyword>
<evidence type="ECO:0000313" key="1">
    <source>
        <dbReference type="EMBL" id="KAK8991882.1"/>
    </source>
</evidence>
<accession>A0ABR2PTW5</accession>
<protein>
    <submittedName>
        <fullName evidence="1">Uncharacterized protein</fullName>
    </submittedName>
</protein>
<sequence length="479" mass="52984">MLLLNRALKIHSLIKVFIRKIYLLQVTKMFAPCQMGILSSSRKSYIGRPPTWCKDSYKGPQSGNVAVKQGSQNTFVDKGFHKKDIPPTGHQDVCSLSNGNLIISSGFRLSVTEARYIGRPPTWCKDSYKGPQSGNVVVKQGSQNTFVDKGFHKKDIPPTGHQDVCSLSNGNLIISSGFRLSVTEARYIGRPPTWCKDSYKGPQSGNVVVKQGSQNTFVDKGFHKKDIPPTGHQDVCSLSNGNLIISSGFRLSVTEARYLGRPPTWCKDSYKGPQSGNVVVKQGSQNTFVDKGFHKKDIPPTESSVTRRDHHFGKKRWIILEAPRILRWEFIRALLRRVGGASRKSEDEAIQFVCLGKNIKADKTLIECDDGRFVRESHILGENNIGTVPMGDSDGVGQDKVLDSLFEIIGLNLDDSHLTKDPPGVDAVSTGLDLGECVGRTDKAVQPSSNVIEDILTMGFKNNELTQVVNRESESEEYF</sequence>
<comment type="caution">
    <text evidence="1">The sequence shown here is derived from an EMBL/GenBank/DDBJ whole genome shotgun (WGS) entry which is preliminary data.</text>
</comment>
<dbReference type="Proteomes" id="UP001396334">
    <property type="component" value="Unassembled WGS sequence"/>
</dbReference>
<organism evidence="1 2">
    <name type="scientific">Hibiscus sabdariffa</name>
    <name type="common">roselle</name>
    <dbReference type="NCBI Taxonomy" id="183260"/>
    <lineage>
        <taxon>Eukaryota</taxon>
        <taxon>Viridiplantae</taxon>
        <taxon>Streptophyta</taxon>
        <taxon>Embryophyta</taxon>
        <taxon>Tracheophyta</taxon>
        <taxon>Spermatophyta</taxon>
        <taxon>Magnoliopsida</taxon>
        <taxon>eudicotyledons</taxon>
        <taxon>Gunneridae</taxon>
        <taxon>Pentapetalae</taxon>
        <taxon>rosids</taxon>
        <taxon>malvids</taxon>
        <taxon>Malvales</taxon>
        <taxon>Malvaceae</taxon>
        <taxon>Malvoideae</taxon>
        <taxon>Hibiscus</taxon>
    </lineage>
</organism>
<name>A0ABR2PTW5_9ROSI</name>
<gene>
    <name evidence="1" type="ORF">V6N11_044780</name>
</gene>